<evidence type="ECO:0000313" key="3">
    <source>
        <dbReference type="EMBL" id="PWY77181.1"/>
    </source>
</evidence>
<dbReference type="InterPro" id="IPR039535">
    <property type="entry name" value="ASST-like"/>
</dbReference>
<evidence type="ECO:0008006" key="5">
    <source>
        <dbReference type="Google" id="ProtNLM"/>
    </source>
</evidence>
<evidence type="ECO:0000313" key="4">
    <source>
        <dbReference type="Proteomes" id="UP000246702"/>
    </source>
</evidence>
<name>A0A317VUZ7_9EURO</name>
<feature type="chain" id="PRO_5016362798" description="Arylsulfotransferase" evidence="2">
    <location>
        <begin position="20"/>
        <end position="619"/>
    </location>
</feature>
<keyword evidence="4" id="KW-1185">Reference proteome</keyword>
<sequence>MLFFWVLLFLSFRTIVAEAESDNDLMSFVTLPEVRALKFNIAYYDRTAVSPGYWFVAPYGVIDPEAPTKQWKPCQVGPYIYDADGVLIWAGSCMFDNRNIFDFKAANDIDDQYHLSFILQHGYQDNGRDKGYGYILDQHYNVENAVAVTNDLTTFNMHEFNVLPGGKTALACAYRNEYVNLGDLGRPDEYGWITAGGFVELDTATGEVLFEWSSPGYIPIHESVKVDPRWAASPQPGWDYVHVNSIDKGSTGDYLLSARFTSTLYLISGEDGHIIWRLGGKFTDFVQDFTFSKQHHARFVESNATHAIISFLNNASDEAENEESVSAAMFVQVDTTTHPMTARLLKRCNRPDGGLTRLRGNVQTLPNGNTFVGWSEQGMQSEHSPDGKVLMQARFASTRFSTYRSYKFPFIGRPSAPPDVVASVYGTDETDLATIFHVSWNGATDVSSWNFYARADRRGLPIMIGNTTKFDFETMYIADGYLDWISVEAVDKDGNVLGTSDIHRTETPQNWRLAGFQGEAKPTADDPSILYGLKQAEEEDVVDPEAEAKEAAIKAAKEAAKAAVKANEVIHGIGGLLIFILVTSSVGGLLAGIYWFLRWRRMQAYHEVPSEENQSLTRE</sequence>
<accession>A0A317VUZ7</accession>
<dbReference type="SUPFAM" id="SSF50998">
    <property type="entry name" value="Quinoprotein alcohol dehydrogenase-like"/>
    <property type="match status" value="1"/>
</dbReference>
<keyword evidence="1" id="KW-0472">Membrane</keyword>
<feature type="signal peptide" evidence="2">
    <location>
        <begin position="1"/>
        <end position="19"/>
    </location>
</feature>
<dbReference type="InterPro" id="IPR011047">
    <property type="entry name" value="Quinoprotein_ADH-like_sf"/>
</dbReference>
<reference evidence="3 4" key="1">
    <citation type="submission" date="2016-12" db="EMBL/GenBank/DDBJ databases">
        <title>The genomes of Aspergillus section Nigri reveals drivers in fungal speciation.</title>
        <authorList>
            <consortium name="DOE Joint Genome Institute"/>
            <person name="Vesth T.C."/>
            <person name="Nybo J."/>
            <person name="Theobald S."/>
            <person name="Brandl J."/>
            <person name="Frisvad J.C."/>
            <person name="Nielsen K.F."/>
            <person name="Lyhne E.K."/>
            <person name="Kogle M.E."/>
            <person name="Kuo A."/>
            <person name="Riley R."/>
            <person name="Clum A."/>
            <person name="Nolan M."/>
            <person name="Lipzen A."/>
            <person name="Salamov A."/>
            <person name="Henrissat B."/>
            <person name="Wiebenga A."/>
            <person name="De Vries R.P."/>
            <person name="Grigoriev I.V."/>
            <person name="Mortensen U.H."/>
            <person name="Andersen M.R."/>
            <person name="Baker S.E."/>
        </authorList>
    </citation>
    <scope>NUCLEOTIDE SEQUENCE [LARGE SCALE GENOMIC DNA]</scope>
    <source>
        <strain evidence="3 4">CBS 115572</strain>
    </source>
</reference>
<dbReference type="STRING" id="1450535.A0A317VUZ7"/>
<dbReference type="PANTHER" id="PTHR35340:SF8">
    <property type="entry name" value="ASST-DOMAIN-CONTAINING PROTEIN"/>
    <property type="match status" value="1"/>
</dbReference>
<organism evidence="3 4">
    <name type="scientific">Aspergillus sclerotioniger CBS 115572</name>
    <dbReference type="NCBI Taxonomy" id="1450535"/>
    <lineage>
        <taxon>Eukaryota</taxon>
        <taxon>Fungi</taxon>
        <taxon>Dikarya</taxon>
        <taxon>Ascomycota</taxon>
        <taxon>Pezizomycotina</taxon>
        <taxon>Eurotiomycetes</taxon>
        <taxon>Eurotiomycetidae</taxon>
        <taxon>Eurotiales</taxon>
        <taxon>Aspergillaceae</taxon>
        <taxon>Aspergillus</taxon>
        <taxon>Aspergillus subgen. Circumdati</taxon>
    </lineage>
</organism>
<feature type="transmembrane region" description="Helical" evidence="1">
    <location>
        <begin position="573"/>
        <end position="597"/>
    </location>
</feature>
<keyword evidence="1" id="KW-1133">Transmembrane helix</keyword>
<dbReference type="Proteomes" id="UP000246702">
    <property type="component" value="Unassembled WGS sequence"/>
</dbReference>
<gene>
    <name evidence="3" type="ORF">BO94DRAFT_192663</name>
</gene>
<dbReference type="InterPro" id="IPR053143">
    <property type="entry name" value="Arylsulfate_ST"/>
</dbReference>
<dbReference type="AlphaFoldDB" id="A0A317VUZ7"/>
<keyword evidence="1" id="KW-0812">Transmembrane</keyword>
<evidence type="ECO:0000256" key="1">
    <source>
        <dbReference type="SAM" id="Phobius"/>
    </source>
</evidence>
<protein>
    <recommendedName>
        <fullName evidence="5">Arylsulfotransferase</fullName>
    </recommendedName>
</protein>
<dbReference type="RefSeq" id="XP_025464368.1">
    <property type="nucleotide sequence ID" value="XM_025606043.1"/>
</dbReference>
<comment type="caution">
    <text evidence="3">The sequence shown here is derived from an EMBL/GenBank/DDBJ whole genome shotgun (WGS) entry which is preliminary data.</text>
</comment>
<dbReference type="Pfam" id="PF14269">
    <property type="entry name" value="Arylsulfotran_2"/>
    <property type="match status" value="1"/>
</dbReference>
<dbReference type="GeneID" id="37108186"/>
<evidence type="ECO:0000256" key="2">
    <source>
        <dbReference type="SAM" id="SignalP"/>
    </source>
</evidence>
<dbReference type="EMBL" id="MSFK01000026">
    <property type="protein sequence ID" value="PWY77181.1"/>
    <property type="molecule type" value="Genomic_DNA"/>
</dbReference>
<dbReference type="PANTHER" id="PTHR35340">
    <property type="entry name" value="PQQ ENZYME REPEAT PROTEIN-RELATED"/>
    <property type="match status" value="1"/>
</dbReference>
<dbReference type="OrthoDB" id="5427350at2759"/>
<proteinExistence type="predicted"/>
<keyword evidence="2" id="KW-0732">Signal</keyword>